<accession>A0A2Z5GBZ9</accession>
<name>A0A2Z5GBZ9_9BACT</name>
<dbReference type="AlphaFoldDB" id="A0A2Z5GBZ9"/>
<sequence>MLVVGKSHTTAPEFAHDTSSTLKFLVYERQIYQIVLRATNGLCQLIFGESFSVGLFMAGFILVIETSFCGGATERQVLDGIIIVIQRCVRILQVDRHPVMKGTMRALGAPFTIENDKIFSLPILANSRCRREQTARRA</sequence>
<evidence type="ECO:0000313" key="2">
    <source>
        <dbReference type="Proteomes" id="UP000253606"/>
    </source>
</evidence>
<geneLocation type="plasmid" evidence="2">
    <name>pacpol4</name>
</geneLocation>
<proteinExistence type="predicted"/>
<dbReference type="EMBL" id="CP030843">
    <property type="protein sequence ID" value="AXC16176.1"/>
    <property type="molecule type" value="Genomic_DNA"/>
</dbReference>
<keyword evidence="2" id="KW-1185">Reference proteome</keyword>
<evidence type="ECO:0000313" key="1">
    <source>
        <dbReference type="EMBL" id="AXC16176.1"/>
    </source>
</evidence>
<reference evidence="1 2" key="1">
    <citation type="journal article" date="2018" name="Front. Microbiol.">
        <title>Hydrolytic Capabilities as a Key to Environmental Success: Chitinolytic and Cellulolytic Acidobacteria From Acidic Sub-arctic Soils and Boreal Peatlands.</title>
        <authorList>
            <person name="Belova S.E."/>
            <person name="Ravin N.V."/>
            <person name="Pankratov T.A."/>
            <person name="Rakitin A.L."/>
            <person name="Ivanova A.A."/>
            <person name="Beletsky A.V."/>
            <person name="Mardanov A.V."/>
            <person name="Sinninghe Damste J.S."/>
            <person name="Dedysh S.N."/>
        </authorList>
    </citation>
    <scope>NUCLEOTIDE SEQUENCE [LARGE SCALE GENOMIC DNA]</scope>
    <source>
        <strain evidence="1 2">SBC82</strain>
        <plasmid evidence="2">pacpol4</plasmid>
    </source>
</reference>
<organism evidence="1 2">
    <name type="scientific">Acidisarcina polymorpha</name>
    <dbReference type="NCBI Taxonomy" id="2211140"/>
    <lineage>
        <taxon>Bacteria</taxon>
        <taxon>Pseudomonadati</taxon>
        <taxon>Acidobacteriota</taxon>
        <taxon>Terriglobia</taxon>
        <taxon>Terriglobales</taxon>
        <taxon>Acidobacteriaceae</taxon>
        <taxon>Acidisarcina</taxon>
    </lineage>
</organism>
<protein>
    <submittedName>
        <fullName evidence="1">Uncharacterized protein</fullName>
    </submittedName>
</protein>
<gene>
    <name evidence="1" type="ORF">ACPOL_6972</name>
</gene>
<keyword evidence="1" id="KW-0614">Plasmid</keyword>
<dbReference type="Proteomes" id="UP000253606">
    <property type="component" value="Plasmid pACPOL4"/>
</dbReference>
<dbReference type="KEGG" id="abas:ACPOL_6972"/>